<dbReference type="CDD" id="cd09877">
    <property type="entry name" value="PIN_YacL-like"/>
    <property type="match status" value="1"/>
</dbReference>
<organism evidence="7 8">
    <name type="scientific">Exiguobacterium aestuarii</name>
    <dbReference type="NCBI Taxonomy" id="273527"/>
    <lineage>
        <taxon>Bacteria</taxon>
        <taxon>Bacillati</taxon>
        <taxon>Bacillota</taxon>
        <taxon>Bacilli</taxon>
        <taxon>Bacillales</taxon>
        <taxon>Bacillales Family XII. Incertae Sedis</taxon>
        <taxon>Exiguobacterium</taxon>
    </lineage>
</organism>
<evidence type="ECO:0000256" key="4">
    <source>
        <dbReference type="ARBA" id="ARBA00022842"/>
    </source>
</evidence>
<comment type="cofactor">
    <cofactor evidence="1">
        <name>Mg(2+)</name>
        <dbReference type="ChEBI" id="CHEBI:18420"/>
    </cofactor>
</comment>
<dbReference type="PROSITE" id="PS50926">
    <property type="entry name" value="TRAM"/>
    <property type="match status" value="1"/>
</dbReference>
<dbReference type="InterPro" id="IPR029060">
    <property type="entry name" value="PIN-like_dom_sf"/>
</dbReference>
<name>A0ABW2PP43_9BACL</name>
<evidence type="ECO:0000256" key="5">
    <source>
        <dbReference type="SAM" id="Phobius"/>
    </source>
</evidence>
<dbReference type="Proteomes" id="UP001596439">
    <property type="component" value="Unassembled WGS sequence"/>
</dbReference>
<comment type="caution">
    <text evidence="7">The sequence shown here is derived from an EMBL/GenBank/DDBJ whole genome shotgun (WGS) entry which is preliminary data.</text>
</comment>
<dbReference type="PANTHER" id="PTHR11603">
    <property type="entry name" value="AAA FAMILY ATPASE"/>
    <property type="match status" value="1"/>
</dbReference>
<feature type="transmembrane region" description="Helical" evidence="5">
    <location>
        <begin position="110"/>
        <end position="133"/>
    </location>
</feature>
<feature type="transmembrane region" description="Helical" evidence="5">
    <location>
        <begin position="7"/>
        <end position="29"/>
    </location>
</feature>
<dbReference type="InterPro" id="IPR002716">
    <property type="entry name" value="PIN_dom"/>
</dbReference>
<dbReference type="InterPro" id="IPR002792">
    <property type="entry name" value="TRAM_dom"/>
</dbReference>
<evidence type="ECO:0000256" key="2">
    <source>
        <dbReference type="ARBA" id="ARBA00022722"/>
    </source>
</evidence>
<keyword evidence="5" id="KW-0472">Membrane</keyword>
<keyword evidence="8" id="KW-1185">Reference proteome</keyword>
<feature type="domain" description="TRAM" evidence="6">
    <location>
        <begin position="289"/>
        <end position="350"/>
    </location>
</feature>
<evidence type="ECO:0000256" key="3">
    <source>
        <dbReference type="ARBA" id="ARBA00022801"/>
    </source>
</evidence>
<dbReference type="Gene3D" id="3.40.50.1010">
    <property type="entry name" value="5'-nuclease"/>
    <property type="match status" value="1"/>
</dbReference>
<feature type="transmembrane region" description="Helical" evidence="5">
    <location>
        <begin position="41"/>
        <end position="71"/>
    </location>
</feature>
<accession>A0ABW2PP43</accession>
<evidence type="ECO:0000313" key="8">
    <source>
        <dbReference type="Proteomes" id="UP001596439"/>
    </source>
</evidence>
<feature type="transmembrane region" description="Helical" evidence="5">
    <location>
        <begin position="83"/>
        <end position="104"/>
    </location>
</feature>
<keyword evidence="3" id="KW-0378">Hydrolase</keyword>
<dbReference type="SMART" id="SM00670">
    <property type="entry name" value="PINc"/>
    <property type="match status" value="1"/>
</dbReference>
<dbReference type="RefSeq" id="WP_214791040.1">
    <property type="nucleotide sequence ID" value="NZ_JBHSGY010000006.1"/>
</dbReference>
<gene>
    <name evidence="7" type="ORF">ACFQO8_13925</name>
</gene>
<dbReference type="EMBL" id="JBHTCE010000005">
    <property type="protein sequence ID" value="MFC7391233.1"/>
    <property type="molecule type" value="Genomic_DNA"/>
</dbReference>
<sequence length="354" mass="39196">MKIAVRIGFILIGLVVGWFGIIEATLLLGDFGMNVPEWLTIPYVASLIGGLIFFILSLFLTDGVVAFIRFVEERLVRLPVGDILFGSIGLIIGLLIAFLISVSLEVTNIFLLSKIVPIFVTALFGYFGFAVGYRKRNEWIKLFVKSEREKPAAEPVQRSNDKILDTSVIIDGRIADIATTGFVEGTLIVPQFVIGELQYIADSSDTLKRNRGRRGLDILKELQENKRIQVEIYDGDFEDVPEVDIKLIKLAELKNGIVVTNDYNLNKVCEVRNVPVLNINDLANAVKQIVIPGEEMVVTVIKEGKEQNQGVAYLEDGTMVVVEGGRKLISKTLPVVVTSVLQTSAGRMIFARPE</sequence>
<reference evidence="8" key="1">
    <citation type="journal article" date="2019" name="Int. J. Syst. Evol. Microbiol.">
        <title>The Global Catalogue of Microorganisms (GCM) 10K type strain sequencing project: providing services to taxonomists for standard genome sequencing and annotation.</title>
        <authorList>
            <consortium name="The Broad Institute Genomics Platform"/>
            <consortium name="The Broad Institute Genome Sequencing Center for Infectious Disease"/>
            <person name="Wu L."/>
            <person name="Ma J."/>
        </authorList>
    </citation>
    <scope>NUCLEOTIDE SEQUENCE [LARGE SCALE GENOMIC DNA]</scope>
    <source>
        <strain evidence="8">CCUG 55590</strain>
    </source>
</reference>
<keyword evidence="4" id="KW-0460">Magnesium</keyword>
<evidence type="ECO:0000313" key="7">
    <source>
        <dbReference type="EMBL" id="MFC7391233.1"/>
    </source>
</evidence>
<evidence type="ECO:0000259" key="6">
    <source>
        <dbReference type="PROSITE" id="PS50926"/>
    </source>
</evidence>
<dbReference type="PANTHER" id="PTHR11603:SF147">
    <property type="entry name" value="MEMBRANE PROTEIN"/>
    <property type="match status" value="1"/>
</dbReference>
<protein>
    <submittedName>
        <fullName evidence="7">PIN/TRAM domain-containing protein</fullName>
    </submittedName>
</protein>
<keyword evidence="2" id="KW-0540">Nuclease</keyword>
<dbReference type="Pfam" id="PF01850">
    <property type="entry name" value="PIN"/>
    <property type="match status" value="1"/>
</dbReference>
<proteinExistence type="predicted"/>
<keyword evidence="5" id="KW-0812">Transmembrane</keyword>
<evidence type="ECO:0000256" key="1">
    <source>
        <dbReference type="ARBA" id="ARBA00001946"/>
    </source>
</evidence>
<dbReference type="SUPFAM" id="SSF88723">
    <property type="entry name" value="PIN domain-like"/>
    <property type="match status" value="1"/>
</dbReference>
<keyword evidence="5" id="KW-1133">Transmembrane helix</keyword>
<dbReference type="InterPro" id="IPR052041">
    <property type="entry name" value="Nucleic_acid_metab_PIN/TRAM"/>
</dbReference>